<dbReference type="PANTHER" id="PTHR42693:SF53">
    <property type="entry name" value="ENDO-4-O-SULFATASE"/>
    <property type="match status" value="1"/>
</dbReference>
<dbReference type="PANTHER" id="PTHR42693">
    <property type="entry name" value="ARYLSULFATASE FAMILY MEMBER"/>
    <property type="match status" value="1"/>
</dbReference>
<evidence type="ECO:0000256" key="3">
    <source>
        <dbReference type="ARBA" id="ARBA00022801"/>
    </source>
</evidence>
<reference evidence="7 8" key="1">
    <citation type="submission" date="2019-10" db="EMBL/GenBank/DDBJ databases">
        <title>Draft Genome Sequence of Cytophagaceae sp. SJW1-29.</title>
        <authorList>
            <person name="Choi A."/>
        </authorList>
    </citation>
    <scope>NUCLEOTIDE SEQUENCE [LARGE SCALE GENOMIC DNA]</scope>
    <source>
        <strain evidence="7 8">SJW1-29</strain>
    </source>
</reference>
<keyword evidence="2" id="KW-0479">Metal-binding</keyword>
<dbReference type="EMBL" id="WHLY01000002">
    <property type="protein sequence ID" value="MPR34960.1"/>
    <property type="molecule type" value="Genomic_DNA"/>
</dbReference>
<name>A0A7C9BG05_9BACT</name>
<comment type="similarity">
    <text evidence="1">Belongs to the sulfatase family.</text>
</comment>
<keyword evidence="3 7" id="KW-0378">Hydrolase</keyword>
<comment type="caution">
    <text evidence="7">The sequence shown here is derived from an EMBL/GenBank/DDBJ whole genome shotgun (WGS) entry which is preliminary data.</text>
</comment>
<organism evidence="7 8">
    <name type="scientific">Salmonirosea aquatica</name>
    <dbReference type="NCBI Taxonomy" id="2654236"/>
    <lineage>
        <taxon>Bacteria</taxon>
        <taxon>Pseudomonadati</taxon>
        <taxon>Bacteroidota</taxon>
        <taxon>Cytophagia</taxon>
        <taxon>Cytophagales</taxon>
        <taxon>Spirosomataceae</taxon>
        <taxon>Salmonirosea</taxon>
    </lineage>
</organism>
<evidence type="ECO:0000313" key="7">
    <source>
        <dbReference type="EMBL" id="MPR34960.1"/>
    </source>
</evidence>
<dbReference type="InterPro" id="IPR017850">
    <property type="entry name" value="Alkaline_phosphatase_core_sf"/>
</dbReference>
<keyword evidence="8" id="KW-1185">Reference proteome</keyword>
<keyword evidence="5" id="KW-1133">Transmembrane helix</keyword>
<dbReference type="GO" id="GO:0004065">
    <property type="term" value="F:arylsulfatase activity"/>
    <property type="evidence" value="ECO:0007669"/>
    <property type="project" value="TreeGrafter"/>
</dbReference>
<dbReference type="PROSITE" id="PS00523">
    <property type="entry name" value="SULFATASE_1"/>
    <property type="match status" value="1"/>
</dbReference>
<protein>
    <submittedName>
        <fullName evidence="7">Sulfatase-like hydrolase/transferase</fullName>
    </submittedName>
</protein>
<proteinExistence type="inferred from homology"/>
<dbReference type="AlphaFoldDB" id="A0A7C9BG05"/>
<evidence type="ECO:0000313" key="8">
    <source>
        <dbReference type="Proteomes" id="UP000479293"/>
    </source>
</evidence>
<evidence type="ECO:0000256" key="4">
    <source>
        <dbReference type="ARBA" id="ARBA00022837"/>
    </source>
</evidence>
<dbReference type="Proteomes" id="UP000479293">
    <property type="component" value="Unassembled WGS sequence"/>
</dbReference>
<feature type="domain" description="Sulfatase N-terminal" evidence="6">
    <location>
        <begin position="107"/>
        <end position="181"/>
    </location>
</feature>
<sequence length="227" mass="25225">MSPQTEFHLGGYGFDRILLYKEFKQLNVGLLILRDLEPRTKRIPAWETGGDFYLGIKSKARLSFCKNFSLIKIFPSLILVFFFSLAALAQAPPPKKLSDAPPGETNPNIIYIMADDLGYFDLGSYRSPGASNPYNETPHLDSLERHGLRFTQAYAASPVCSPSRAAILTGRHPARYGLTNFIAGNRTDPTSPVNPCGRTSAKARTCRLRCREKSRKWPLSGKPGSSR</sequence>
<dbReference type="Gene3D" id="3.40.720.10">
    <property type="entry name" value="Alkaline Phosphatase, subunit A"/>
    <property type="match status" value="1"/>
</dbReference>
<evidence type="ECO:0000256" key="5">
    <source>
        <dbReference type="SAM" id="Phobius"/>
    </source>
</evidence>
<keyword evidence="5" id="KW-0812">Transmembrane</keyword>
<evidence type="ECO:0000256" key="2">
    <source>
        <dbReference type="ARBA" id="ARBA00022723"/>
    </source>
</evidence>
<dbReference type="GO" id="GO:0046872">
    <property type="term" value="F:metal ion binding"/>
    <property type="evidence" value="ECO:0007669"/>
    <property type="project" value="UniProtKB-KW"/>
</dbReference>
<dbReference type="InterPro" id="IPR000917">
    <property type="entry name" value="Sulfatase_N"/>
</dbReference>
<dbReference type="Pfam" id="PF00884">
    <property type="entry name" value="Sulfatase"/>
    <property type="match status" value="1"/>
</dbReference>
<evidence type="ECO:0000259" key="6">
    <source>
        <dbReference type="Pfam" id="PF00884"/>
    </source>
</evidence>
<dbReference type="InterPro" id="IPR024607">
    <property type="entry name" value="Sulfatase_CS"/>
</dbReference>
<keyword evidence="5" id="KW-0472">Membrane</keyword>
<dbReference type="SUPFAM" id="SSF53649">
    <property type="entry name" value="Alkaline phosphatase-like"/>
    <property type="match status" value="1"/>
</dbReference>
<dbReference type="InterPro" id="IPR050738">
    <property type="entry name" value="Sulfatase"/>
</dbReference>
<dbReference type="GO" id="GO:0016740">
    <property type="term" value="F:transferase activity"/>
    <property type="evidence" value="ECO:0007669"/>
    <property type="project" value="UniProtKB-KW"/>
</dbReference>
<keyword evidence="7" id="KW-0808">Transferase</keyword>
<feature type="transmembrane region" description="Helical" evidence="5">
    <location>
        <begin position="69"/>
        <end position="89"/>
    </location>
</feature>
<accession>A0A7C9BG05</accession>
<keyword evidence="4" id="KW-0106">Calcium</keyword>
<evidence type="ECO:0000256" key="1">
    <source>
        <dbReference type="ARBA" id="ARBA00008779"/>
    </source>
</evidence>
<gene>
    <name evidence="7" type="ORF">GBK04_16760</name>
</gene>